<evidence type="ECO:0000313" key="3">
    <source>
        <dbReference type="Proteomes" id="UP000671995"/>
    </source>
</evidence>
<dbReference type="Gene3D" id="3.40.50.11590">
    <property type="match status" value="1"/>
</dbReference>
<dbReference type="RefSeq" id="WP_210118346.1">
    <property type="nucleotide sequence ID" value="NZ_CP054257.1"/>
</dbReference>
<dbReference type="InterPro" id="IPR007161">
    <property type="entry name" value="DUF364"/>
</dbReference>
<proteinExistence type="predicted"/>
<evidence type="ECO:0000313" key="2">
    <source>
        <dbReference type="EMBL" id="QTQ11551.1"/>
    </source>
</evidence>
<organism evidence="2 3">
    <name type="scientific">Treponema parvum</name>
    <dbReference type="NCBI Taxonomy" id="138851"/>
    <lineage>
        <taxon>Bacteria</taxon>
        <taxon>Pseudomonadati</taxon>
        <taxon>Spirochaetota</taxon>
        <taxon>Spirochaetia</taxon>
        <taxon>Spirochaetales</taxon>
        <taxon>Treponemataceae</taxon>
        <taxon>Treponema</taxon>
    </lineage>
</organism>
<dbReference type="SUPFAM" id="SSF159713">
    <property type="entry name" value="Dhaf3308-like"/>
    <property type="match status" value="1"/>
</dbReference>
<reference evidence="2" key="2">
    <citation type="journal article" date="2021" name="Microbiol. Resour. Announc.">
        <title>Complete Genome Sequences of Three Human Oral Treponema parvum Isolates.</title>
        <authorList>
            <person name="Zeng H."/>
            <person name="Watt R.M."/>
        </authorList>
    </citation>
    <scope>NUCLEOTIDE SEQUENCE</scope>
    <source>
        <strain evidence="2">ATCC 700773</strain>
    </source>
</reference>
<feature type="domain" description="Putative heavy-metal chelation" evidence="1">
    <location>
        <begin position="125"/>
        <end position="265"/>
    </location>
</feature>
<dbReference type="EMBL" id="CP054257">
    <property type="protein sequence ID" value="QTQ11551.1"/>
    <property type="molecule type" value="Genomic_DNA"/>
</dbReference>
<dbReference type="Pfam" id="PF04016">
    <property type="entry name" value="DUF364"/>
    <property type="match status" value="1"/>
</dbReference>
<sequence>MDDLKRILDINRSCYKRFALDVPVFDELIVGFRWIMTADMSGNMSLALRAVPALDLELYEKTAKNLYGKPVDLCIERLLEENDVRLRNLIVSLSCLMSKPLNNVKLLARRGIFRTEGLNFNYPTEGKKIGLIGFGVYISRFLNRCGEFHVFDLRPPEQILSYRCKDGLRCYPDGILWHLGRNAVEFADLLAELDIVIMTGSTIVNDSYVKLLKACKNASIIGIYGPSCELCPDYLFDIGFNYIFSTSLADKEKYLKAALGPDQSYKEFDYMNIYELEKKFN</sequence>
<dbReference type="Proteomes" id="UP000671995">
    <property type="component" value="Chromosome"/>
</dbReference>
<reference evidence="2" key="1">
    <citation type="submission" date="2020-05" db="EMBL/GenBank/DDBJ databases">
        <authorList>
            <person name="Zeng H."/>
            <person name="Chan Y.K."/>
            <person name="Watt R.M."/>
        </authorList>
    </citation>
    <scope>NUCLEOTIDE SEQUENCE</scope>
    <source>
        <strain evidence="2">ATCC 700773</strain>
    </source>
</reference>
<protein>
    <recommendedName>
        <fullName evidence="1">Putative heavy-metal chelation domain-containing protein</fullName>
    </recommendedName>
</protein>
<accession>A0A975IC18</accession>
<evidence type="ECO:0000259" key="1">
    <source>
        <dbReference type="Pfam" id="PF04016"/>
    </source>
</evidence>
<dbReference type="AlphaFoldDB" id="A0A975IC18"/>
<name>A0A975IC18_9SPIR</name>
<gene>
    <name evidence="2" type="ORF">HRI96_04630</name>
</gene>